<proteinExistence type="predicted"/>
<sequence length="512" mass="58330">MSAQFKVYYPIIAAKLEQNALAVAGWGVLSALLFGALFIWSFAADARMPKLPIAMQQEVPNKKKRIELFIKDTRRLLIDSCNKFQDQVFGITTTEGTNIIIPIDLLHGLGNQKSLSFSAFLEEEFSMKRYTKVGNLDDKQISIVNKKLNPTLPQYVPVIQELVRNQWPLSEYKTPTTIKPWPHVMRLVSRISARIFHSAAAAENDHWLDIASEHVHSAVVWTENLKKWPAILRPFVYRFVKGRRHMMQRFDEGKAVVANTLQERKANGGKPLSKPQALLDYLADSELGPDDVEAHTIAQINLCVAAIQSMAATVTQCLMDLATHPEHIPDLRQEIEEIRESRDGVIDKQALADMWKLDSFIKETQRLNPPDLTSFQRKALSDVTLSNGLRIPKGARIVLPTGAINMDREFFQDPETFDGFRYYRMRTANDEARTSNQMITVGKKDLTWGYGRHACPGRYIAEVAMKLLVIEFLARYDIRLPDGVTQRPNNIEFEGLIIPDPEWELVMMSREL</sequence>
<reference evidence="1" key="1">
    <citation type="submission" date="2022-08" db="EMBL/GenBank/DDBJ databases">
        <title>Genome Sequence of Fusarium decemcellulare.</title>
        <authorList>
            <person name="Buettner E."/>
        </authorList>
    </citation>
    <scope>NUCLEOTIDE SEQUENCE</scope>
    <source>
        <strain evidence="1">Babe19</strain>
    </source>
</reference>
<accession>A0ACC1SEV6</accession>
<protein>
    <submittedName>
        <fullName evidence="1">Uncharacterized protein</fullName>
    </submittedName>
</protein>
<comment type="caution">
    <text evidence="1">The sequence shown here is derived from an EMBL/GenBank/DDBJ whole genome shotgun (WGS) entry which is preliminary data.</text>
</comment>
<gene>
    <name evidence="1" type="ORF">NM208_g6014</name>
</gene>
<dbReference type="Proteomes" id="UP001148629">
    <property type="component" value="Unassembled WGS sequence"/>
</dbReference>
<dbReference type="EMBL" id="JANRMS010000536">
    <property type="protein sequence ID" value="KAJ3538193.1"/>
    <property type="molecule type" value="Genomic_DNA"/>
</dbReference>
<evidence type="ECO:0000313" key="2">
    <source>
        <dbReference type="Proteomes" id="UP001148629"/>
    </source>
</evidence>
<organism evidence="1 2">
    <name type="scientific">Fusarium decemcellulare</name>
    <dbReference type="NCBI Taxonomy" id="57161"/>
    <lineage>
        <taxon>Eukaryota</taxon>
        <taxon>Fungi</taxon>
        <taxon>Dikarya</taxon>
        <taxon>Ascomycota</taxon>
        <taxon>Pezizomycotina</taxon>
        <taxon>Sordariomycetes</taxon>
        <taxon>Hypocreomycetidae</taxon>
        <taxon>Hypocreales</taxon>
        <taxon>Nectriaceae</taxon>
        <taxon>Fusarium</taxon>
        <taxon>Fusarium decemcellulare species complex</taxon>
    </lineage>
</organism>
<keyword evidence="2" id="KW-1185">Reference proteome</keyword>
<name>A0ACC1SEV6_9HYPO</name>
<evidence type="ECO:0000313" key="1">
    <source>
        <dbReference type="EMBL" id="KAJ3538193.1"/>
    </source>
</evidence>